<organism evidence="1">
    <name type="scientific">Amphimedon queenslandica</name>
    <name type="common">Sponge</name>
    <dbReference type="NCBI Taxonomy" id="400682"/>
    <lineage>
        <taxon>Eukaryota</taxon>
        <taxon>Metazoa</taxon>
        <taxon>Porifera</taxon>
        <taxon>Demospongiae</taxon>
        <taxon>Heteroscleromorpha</taxon>
        <taxon>Haplosclerida</taxon>
        <taxon>Niphatidae</taxon>
        <taxon>Amphimedon</taxon>
    </lineage>
</organism>
<protein>
    <submittedName>
        <fullName evidence="1">Uncharacterized protein</fullName>
    </submittedName>
</protein>
<name>A0A1X7VRV7_AMPQE</name>
<dbReference type="EnsemblMetazoa" id="Aqu2.1.43106_001">
    <property type="protein sequence ID" value="Aqu2.1.43106_001"/>
    <property type="gene ID" value="Aqu2.1.43106"/>
</dbReference>
<evidence type="ECO:0000313" key="1">
    <source>
        <dbReference type="EnsemblMetazoa" id="Aqu2.1.43106_001"/>
    </source>
</evidence>
<dbReference type="AlphaFoldDB" id="A0A1X7VRV7"/>
<dbReference type="InParanoid" id="A0A1X7VRV7"/>
<sequence length="38" mass="4200">MASSNVKANILLTMATPTYVHERGQVVIRLAMSQLQQV</sequence>
<accession>A0A1X7VRV7</accession>
<proteinExistence type="predicted"/>
<reference evidence="1" key="1">
    <citation type="submission" date="2017-05" db="UniProtKB">
        <authorList>
            <consortium name="EnsemblMetazoa"/>
        </authorList>
    </citation>
    <scope>IDENTIFICATION</scope>
</reference>